<name>A0ABP1R694_9HEXA</name>
<keyword evidence="2" id="KW-1185">Reference proteome</keyword>
<reference evidence="1 2" key="1">
    <citation type="submission" date="2024-08" db="EMBL/GenBank/DDBJ databases">
        <authorList>
            <person name="Cucini C."/>
            <person name="Frati F."/>
        </authorList>
    </citation>
    <scope>NUCLEOTIDE SEQUENCE [LARGE SCALE GENOMIC DNA]</scope>
</reference>
<proteinExistence type="predicted"/>
<protein>
    <submittedName>
        <fullName evidence="1">Uncharacterized protein</fullName>
    </submittedName>
</protein>
<gene>
    <name evidence="1" type="ORF">ODALV1_LOCUS19028</name>
</gene>
<comment type="caution">
    <text evidence="1">The sequence shown here is derived from an EMBL/GenBank/DDBJ whole genome shotgun (WGS) entry which is preliminary data.</text>
</comment>
<dbReference type="EMBL" id="CAXLJM020000062">
    <property type="protein sequence ID" value="CAL8120589.1"/>
    <property type="molecule type" value="Genomic_DNA"/>
</dbReference>
<dbReference type="Proteomes" id="UP001642540">
    <property type="component" value="Unassembled WGS sequence"/>
</dbReference>
<organism evidence="1 2">
    <name type="scientific">Orchesella dallaii</name>
    <dbReference type="NCBI Taxonomy" id="48710"/>
    <lineage>
        <taxon>Eukaryota</taxon>
        <taxon>Metazoa</taxon>
        <taxon>Ecdysozoa</taxon>
        <taxon>Arthropoda</taxon>
        <taxon>Hexapoda</taxon>
        <taxon>Collembola</taxon>
        <taxon>Entomobryomorpha</taxon>
        <taxon>Entomobryoidea</taxon>
        <taxon>Orchesellidae</taxon>
        <taxon>Orchesellinae</taxon>
        <taxon>Orchesella</taxon>
    </lineage>
</organism>
<accession>A0ABP1R694</accession>
<evidence type="ECO:0000313" key="1">
    <source>
        <dbReference type="EMBL" id="CAL8120589.1"/>
    </source>
</evidence>
<sequence>MAENSIGVKESTTVIQKRISLDTLNSFNEEIEYYLGDGFDNARDDVVKDENLMVMDIHGYNRTHYFHGEEIVPLDLDFMIQDLYITGHLDLGTNRLTTMLGNPEYGKRELRHSKYPTFFTVEAVTLDLRIDDLNGFRTAKVLERIRFERIAGLWIIVDKKCLAAIKELSKWLNEHGKCIISFTFIMFCEFKSCQLILPALLVRMPNLKVLAIFPMCESIPIDSMAKGNYYGQGYLCPKLKEIKLYRPYLSNDSFLLLLAMLYKGCLEKCGNGQMITQINENVQTFYKRQFGITFVDVEDPTQSFMVNTTHHVSNKKCLKFFLKFGHFPAI</sequence>
<evidence type="ECO:0000313" key="2">
    <source>
        <dbReference type="Proteomes" id="UP001642540"/>
    </source>
</evidence>